<gene>
    <name evidence="1" type="ORF">DFH08DRAFT_841715</name>
</gene>
<evidence type="ECO:0008006" key="3">
    <source>
        <dbReference type="Google" id="ProtNLM"/>
    </source>
</evidence>
<evidence type="ECO:0000313" key="1">
    <source>
        <dbReference type="EMBL" id="KAJ7362954.1"/>
    </source>
</evidence>
<dbReference type="Proteomes" id="UP001218218">
    <property type="component" value="Unassembled WGS sequence"/>
</dbReference>
<evidence type="ECO:0000313" key="2">
    <source>
        <dbReference type="Proteomes" id="UP001218218"/>
    </source>
</evidence>
<proteinExistence type="predicted"/>
<sequence length="388" mass="44175">MCSPLKIPELLDHAISFLDDEEDFDACSLVSRSWVHSAQSRIFSEIGIDDVDTNSRLLAVFEDSPHLVGFVSTLHIHKLEFLELGDFMKLSNLPYIVLTSLDIGGHHAPLVSKASLAIQRFLRIPSLVSVFLYCHFETPEDFYGIWEGCSRNIRHLTQACYISRGNPQASLGQTPAPTSHPRIKLDSLDIMGANSKSGIESWFEDPRCPFDVSRLKALMFNGREDTLRGLMHAARETIEVAYITPLLHRVSVSALRRITDIKIPSFDLNVAHSFSVVRTIGQENRRRLEAIQLLIGIEPFTYSFNLPALMELDRQLCWFQDEFPNLKVVEIVIQPTALAEGLDQHFSRMKTRISLRWHFDRGSLPPWYAKIVRNNLQDHVGLHVPYDT</sequence>
<protein>
    <recommendedName>
        <fullName evidence="3">F-box domain-containing protein</fullName>
    </recommendedName>
</protein>
<keyword evidence="2" id="KW-1185">Reference proteome</keyword>
<organism evidence="1 2">
    <name type="scientific">Mycena albidolilacea</name>
    <dbReference type="NCBI Taxonomy" id="1033008"/>
    <lineage>
        <taxon>Eukaryota</taxon>
        <taxon>Fungi</taxon>
        <taxon>Dikarya</taxon>
        <taxon>Basidiomycota</taxon>
        <taxon>Agaricomycotina</taxon>
        <taxon>Agaricomycetes</taxon>
        <taxon>Agaricomycetidae</taxon>
        <taxon>Agaricales</taxon>
        <taxon>Marasmiineae</taxon>
        <taxon>Mycenaceae</taxon>
        <taxon>Mycena</taxon>
    </lineage>
</organism>
<dbReference type="AlphaFoldDB" id="A0AAD7F3I1"/>
<name>A0AAD7F3I1_9AGAR</name>
<accession>A0AAD7F3I1</accession>
<dbReference type="EMBL" id="JARIHO010000004">
    <property type="protein sequence ID" value="KAJ7362954.1"/>
    <property type="molecule type" value="Genomic_DNA"/>
</dbReference>
<reference evidence="1" key="1">
    <citation type="submission" date="2023-03" db="EMBL/GenBank/DDBJ databases">
        <title>Massive genome expansion in bonnet fungi (Mycena s.s.) driven by repeated elements and novel gene families across ecological guilds.</title>
        <authorList>
            <consortium name="Lawrence Berkeley National Laboratory"/>
            <person name="Harder C.B."/>
            <person name="Miyauchi S."/>
            <person name="Viragh M."/>
            <person name="Kuo A."/>
            <person name="Thoen E."/>
            <person name="Andreopoulos B."/>
            <person name="Lu D."/>
            <person name="Skrede I."/>
            <person name="Drula E."/>
            <person name="Henrissat B."/>
            <person name="Morin E."/>
            <person name="Kohler A."/>
            <person name="Barry K."/>
            <person name="LaButti K."/>
            <person name="Morin E."/>
            <person name="Salamov A."/>
            <person name="Lipzen A."/>
            <person name="Mereny Z."/>
            <person name="Hegedus B."/>
            <person name="Baldrian P."/>
            <person name="Stursova M."/>
            <person name="Weitz H."/>
            <person name="Taylor A."/>
            <person name="Grigoriev I.V."/>
            <person name="Nagy L.G."/>
            <person name="Martin F."/>
            <person name="Kauserud H."/>
        </authorList>
    </citation>
    <scope>NUCLEOTIDE SEQUENCE</scope>
    <source>
        <strain evidence="1">CBHHK002</strain>
    </source>
</reference>
<dbReference type="Gene3D" id="1.20.1280.50">
    <property type="match status" value="1"/>
</dbReference>
<comment type="caution">
    <text evidence="1">The sequence shown here is derived from an EMBL/GenBank/DDBJ whole genome shotgun (WGS) entry which is preliminary data.</text>
</comment>